<dbReference type="OrthoDB" id="9763644at2"/>
<dbReference type="InterPro" id="IPR027417">
    <property type="entry name" value="P-loop_NTPase"/>
</dbReference>
<dbReference type="Pfam" id="PF22763">
    <property type="entry name" value="NrS1-1_pol-like_HBD"/>
    <property type="match status" value="1"/>
</dbReference>
<comment type="caution">
    <text evidence="6">The sequence shown here is derived from an EMBL/GenBank/DDBJ whole genome shotgun (WGS) entry which is preliminary data.</text>
</comment>
<evidence type="ECO:0000256" key="2">
    <source>
        <dbReference type="ARBA" id="ARBA00022801"/>
    </source>
</evidence>
<dbReference type="PROSITE" id="PS51206">
    <property type="entry name" value="SF3_HELICASE_1"/>
    <property type="match status" value="1"/>
</dbReference>
<keyword evidence="3" id="KW-0347">Helicase</keyword>
<gene>
    <name evidence="6" type="ORF">RV00_GL001580</name>
</gene>
<dbReference type="SUPFAM" id="SSF52540">
    <property type="entry name" value="P-loop containing nucleoside triphosphate hydrolases"/>
    <property type="match status" value="1"/>
</dbReference>
<dbReference type="InterPro" id="IPR014015">
    <property type="entry name" value="Helicase_SF3_DNA-vir"/>
</dbReference>
<dbReference type="NCBIfam" id="TIGR01613">
    <property type="entry name" value="primase_Cterm"/>
    <property type="match status" value="1"/>
</dbReference>
<dbReference type="InterPro" id="IPR014818">
    <property type="entry name" value="Phage/plasmid_primase_P4_C"/>
</dbReference>
<dbReference type="PANTHER" id="PTHR35372">
    <property type="entry name" value="ATP BINDING PROTEIN-RELATED"/>
    <property type="match status" value="1"/>
</dbReference>
<dbReference type="Pfam" id="PF03288">
    <property type="entry name" value="Pox_D5"/>
    <property type="match status" value="1"/>
</dbReference>
<evidence type="ECO:0000256" key="4">
    <source>
        <dbReference type="ARBA" id="ARBA00022840"/>
    </source>
</evidence>
<dbReference type="STRING" id="319970.RV00_GL001580"/>
<dbReference type="RefSeq" id="WP_071861472.1">
    <property type="nucleotide sequence ID" value="NZ_JBHLVS010000031.1"/>
</dbReference>
<dbReference type="Pfam" id="PF08706">
    <property type="entry name" value="D5_N"/>
    <property type="match status" value="1"/>
</dbReference>
<sequence>MYEKIPIELKNLKQWCVYKLVWDEKRNKHTKIPYNANNGYKAKSNDESTWSDFQTALDAINKFEMTGLGFFFKPPYFGIDIDNAEGEVERYKTGDVEENIIYEFIESMKSYAEYSQSGTGIHIIARGELPGGRRRKGDVEMYQEGRFFVMTGHSASKYTDVIKSDPKNIKRLYDRYVGDKKVIQFKEENPLMNTVDLPIEEIIQRAESSSQGARFKVFMEGGWEAFYSSQSEADMAFANDLAFWTGRDYEKMDEIFRASAMIRTKYDQKRGATTYGEGLLNKAIADTNSVYNPKRKSDFRIFIKDQEQPKEKKYYSYDDTGNADRFNDIYGTLVKYSYIDKAWYYYNGKVWLPDNTGEVRKMVDTTVEIMGKEPLIVPENADDETREALEKAKEKHVKRSRSNAGKNAMMDELKHRLSVLPEEFDKDKSLFNTQSGFLSLSDGLLHEHEIDKMFTRVSNVEYTESVDCPMWEEFINQIFNNDQELINYIQKCVGYSLTGSTREQCMFILYGHGSNGKSVFLEIISELMGNYAMTMQAQTIMVKQSQSSANSDIARLKGARLVTSSEPNEGVRLDEGLVKQLTGGDKVTARHLYGKEFEFEPEFKLWLATNHKPIIRGTDDGIWRRLNLIPFIVQIPDHKKDKNLKYKLQTELQGILKWAIDGCLLWQREGLQKPQSVVAASQDYRSEMDQIGTFIETCCETGPGLKISGGELYKVYREWASDNGEHTFTNTKFGREISKKYSKEKAGGFMVYKGITLKPRKYDNVRELFK</sequence>
<evidence type="ECO:0000313" key="7">
    <source>
        <dbReference type="Proteomes" id="UP000183700"/>
    </source>
</evidence>
<reference evidence="6 7" key="1">
    <citation type="submission" date="2014-12" db="EMBL/GenBank/DDBJ databases">
        <title>Draft genome sequences of 29 type strains of Enterococci.</title>
        <authorList>
            <person name="Zhong Z."/>
            <person name="Sun Z."/>
            <person name="Liu W."/>
            <person name="Zhang W."/>
            <person name="Zhang H."/>
        </authorList>
    </citation>
    <scope>NUCLEOTIDE SEQUENCE [LARGE SCALE GENOMIC DNA]</scope>
    <source>
        <strain evidence="6 7">DSM 22802</strain>
    </source>
</reference>
<organism evidence="6 7">
    <name type="scientific">Enterococcus devriesei</name>
    <dbReference type="NCBI Taxonomy" id="319970"/>
    <lineage>
        <taxon>Bacteria</taxon>
        <taxon>Bacillati</taxon>
        <taxon>Bacillota</taxon>
        <taxon>Bacilli</taxon>
        <taxon>Lactobacillales</taxon>
        <taxon>Enterococcaceae</taxon>
        <taxon>Enterococcus</taxon>
    </lineage>
</organism>
<dbReference type="GO" id="GO:0016787">
    <property type="term" value="F:hydrolase activity"/>
    <property type="evidence" value="ECO:0007669"/>
    <property type="project" value="UniProtKB-KW"/>
</dbReference>
<dbReference type="Pfam" id="PF19263">
    <property type="entry name" value="DUF5906"/>
    <property type="match status" value="1"/>
</dbReference>
<dbReference type="GO" id="GO:0005524">
    <property type="term" value="F:ATP binding"/>
    <property type="evidence" value="ECO:0007669"/>
    <property type="project" value="UniProtKB-KW"/>
</dbReference>
<keyword evidence="7" id="KW-1185">Reference proteome</keyword>
<evidence type="ECO:0000256" key="1">
    <source>
        <dbReference type="ARBA" id="ARBA00022741"/>
    </source>
</evidence>
<dbReference type="InterPro" id="IPR045455">
    <property type="entry name" value="NrS-1_pol-like_helicase"/>
</dbReference>
<dbReference type="InterPro" id="IPR006500">
    <property type="entry name" value="Helicase_put_C_phage/plasmid"/>
</dbReference>
<dbReference type="InterPro" id="IPR004968">
    <property type="entry name" value="DNA_primase/NTPase_C"/>
</dbReference>
<keyword evidence="1" id="KW-0547">Nucleotide-binding</keyword>
<evidence type="ECO:0000256" key="3">
    <source>
        <dbReference type="ARBA" id="ARBA00022806"/>
    </source>
</evidence>
<evidence type="ECO:0000259" key="5">
    <source>
        <dbReference type="PROSITE" id="PS51206"/>
    </source>
</evidence>
<dbReference type="InterPro" id="IPR054468">
    <property type="entry name" value="NrSPol-like_HBD"/>
</dbReference>
<dbReference type="Proteomes" id="UP000183700">
    <property type="component" value="Unassembled WGS sequence"/>
</dbReference>
<dbReference type="SMART" id="SM00885">
    <property type="entry name" value="D5_N"/>
    <property type="match status" value="1"/>
</dbReference>
<keyword evidence="2" id="KW-0378">Hydrolase</keyword>
<dbReference type="Gene3D" id="3.40.50.300">
    <property type="entry name" value="P-loop containing nucleotide triphosphate hydrolases"/>
    <property type="match status" value="1"/>
</dbReference>
<dbReference type="InterPro" id="IPR051620">
    <property type="entry name" value="ORF904-like_C"/>
</dbReference>
<dbReference type="EMBL" id="JXKM01000003">
    <property type="protein sequence ID" value="OJG36221.1"/>
    <property type="molecule type" value="Genomic_DNA"/>
</dbReference>
<dbReference type="AlphaFoldDB" id="A0A1L8SVW8"/>
<proteinExistence type="predicted"/>
<keyword evidence="4" id="KW-0067">ATP-binding</keyword>
<name>A0A1L8SVW8_9ENTE</name>
<dbReference type="PANTHER" id="PTHR35372:SF2">
    <property type="entry name" value="SF3 HELICASE DOMAIN-CONTAINING PROTEIN"/>
    <property type="match status" value="1"/>
</dbReference>
<evidence type="ECO:0000313" key="6">
    <source>
        <dbReference type="EMBL" id="OJG36221.1"/>
    </source>
</evidence>
<dbReference type="GO" id="GO:0004386">
    <property type="term" value="F:helicase activity"/>
    <property type="evidence" value="ECO:0007669"/>
    <property type="project" value="UniProtKB-KW"/>
</dbReference>
<protein>
    <submittedName>
        <fullName evidence="6">Phage/plasmid primase, P4 family domain-containing protein</fullName>
    </submittedName>
</protein>
<feature type="domain" description="SF3 helicase" evidence="5">
    <location>
        <begin position="484"/>
        <end position="644"/>
    </location>
</feature>
<accession>A0A1L8SVW8</accession>